<dbReference type="AlphaFoldDB" id="A0A8B8FQJ0"/>
<dbReference type="Proteomes" id="UP000694846">
    <property type="component" value="Unplaced"/>
</dbReference>
<dbReference type="Pfam" id="PF05063">
    <property type="entry name" value="MT-A70"/>
    <property type="match status" value="1"/>
</dbReference>
<dbReference type="PROSITE" id="PS51143">
    <property type="entry name" value="MT_A70"/>
    <property type="match status" value="1"/>
</dbReference>
<evidence type="ECO:0000313" key="2">
    <source>
        <dbReference type="Proteomes" id="UP000694846"/>
    </source>
</evidence>
<dbReference type="Gene3D" id="3.40.50.150">
    <property type="entry name" value="Vaccinia Virus protein VP39"/>
    <property type="match status" value="1"/>
</dbReference>
<dbReference type="GeneID" id="112685065"/>
<dbReference type="OrthoDB" id="61116at2759"/>
<dbReference type="InterPro" id="IPR007757">
    <property type="entry name" value="MT-A70-like"/>
</dbReference>
<organism evidence="2 4">
    <name type="scientific">Sipha flava</name>
    <name type="common">yellow sugarcane aphid</name>
    <dbReference type="NCBI Taxonomy" id="143950"/>
    <lineage>
        <taxon>Eukaryota</taxon>
        <taxon>Metazoa</taxon>
        <taxon>Ecdysozoa</taxon>
        <taxon>Arthropoda</taxon>
        <taxon>Hexapoda</taxon>
        <taxon>Insecta</taxon>
        <taxon>Pterygota</taxon>
        <taxon>Neoptera</taxon>
        <taxon>Paraneoptera</taxon>
        <taxon>Hemiptera</taxon>
        <taxon>Sternorrhyncha</taxon>
        <taxon>Aphidomorpha</taxon>
        <taxon>Aphidoidea</taxon>
        <taxon>Aphididae</taxon>
        <taxon>Sipha</taxon>
    </lineage>
</organism>
<dbReference type="SUPFAM" id="SSF53335">
    <property type="entry name" value="S-adenosyl-L-methionine-dependent methyltransferases"/>
    <property type="match status" value="1"/>
</dbReference>
<proteinExistence type="inferred from homology"/>
<dbReference type="PANTHER" id="PTHR12829">
    <property type="entry name" value="N6-ADENOSINE-METHYLTRANSFERASE"/>
    <property type="match status" value="1"/>
</dbReference>
<dbReference type="CTD" id="64863"/>
<accession>A0A8B8FQJ0</accession>
<evidence type="ECO:0000313" key="3">
    <source>
        <dbReference type="RefSeq" id="XP_025412619.1"/>
    </source>
</evidence>
<dbReference type="GO" id="GO:0003676">
    <property type="term" value="F:nucleic acid binding"/>
    <property type="evidence" value="ECO:0007669"/>
    <property type="project" value="InterPro"/>
</dbReference>
<dbReference type="GO" id="GO:0032259">
    <property type="term" value="P:methylation"/>
    <property type="evidence" value="ECO:0007669"/>
    <property type="project" value="InterPro"/>
</dbReference>
<dbReference type="GO" id="GO:0005634">
    <property type="term" value="C:nucleus"/>
    <property type="evidence" value="ECO:0007669"/>
    <property type="project" value="TreeGrafter"/>
</dbReference>
<dbReference type="GO" id="GO:0008168">
    <property type="term" value="F:methyltransferase activity"/>
    <property type="evidence" value="ECO:0007669"/>
    <property type="project" value="InterPro"/>
</dbReference>
<evidence type="ECO:0000313" key="4">
    <source>
        <dbReference type="RefSeq" id="XP_025412620.1"/>
    </source>
</evidence>
<dbReference type="InterPro" id="IPR002052">
    <property type="entry name" value="DNA_methylase_N6_adenine_CS"/>
</dbReference>
<dbReference type="PROSITE" id="PS00092">
    <property type="entry name" value="N6_MTASE"/>
    <property type="match status" value="1"/>
</dbReference>
<sequence>MSVLYNDDVGYFISHELFISKLYRTAVSENIMFFYEHFFHIDNPFVKEKQQAINTRSKDDDDYGVSTKRKRKHLQPMVNEIVQRIKTFISNLKTNSVIFSVPISTSENNSCARQASIEFYEKTKELKTLFGQNSNPILHEENGYMFPPNCKFYCDDVINMKKLGNEKYDLILMDPPWTNTYIQRRKKFNRDEGYSMMIDKDLAQLPIDDFLNTNGLVCVWCTNSQNHIDSLKSVLFPAWKVKYLACWYWIKVTKSGEFICNFASSTGKQPYERIIFGRKIDSDSELINPEENKLIASVPSSVHSHKPPLTELLTPYLPSSPKCLELFSRYLLPNWTSFGLEALKFQHKFMFETSTIEHCLHKSKTNL</sequence>
<dbReference type="RefSeq" id="XP_025412619.1">
    <property type="nucleotide sequence ID" value="XM_025556834.1"/>
</dbReference>
<dbReference type="RefSeq" id="XP_025412620.1">
    <property type="nucleotide sequence ID" value="XM_025556835.1"/>
</dbReference>
<name>A0A8B8FQJ0_9HEMI</name>
<comment type="similarity">
    <text evidence="1">Belongs to the MT-A70-like family.</text>
</comment>
<reference evidence="3 4" key="1">
    <citation type="submission" date="2025-04" db="UniProtKB">
        <authorList>
            <consortium name="RefSeq"/>
        </authorList>
    </citation>
    <scope>IDENTIFICATION</scope>
    <source>
        <tissue evidence="3 4">Whole body</tissue>
    </source>
</reference>
<dbReference type="InterPro" id="IPR029063">
    <property type="entry name" value="SAM-dependent_MTases_sf"/>
</dbReference>
<gene>
    <name evidence="3 4" type="primary">LOC112685065</name>
</gene>
<evidence type="ECO:0000256" key="1">
    <source>
        <dbReference type="PROSITE-ProRule" id="PRU00489"/>
    </source>
</evidence>
<keyword evidence="2" id="KW-1185">Reference proteome</keyword>
<protein>
    <submittedName>
        <fullName evidence="3 4">Methyltransferase-like protein 4 isoform X1</fullName>
    </submittedName>
</protein>
<dbReference type="PANTHER" id="PTHR12829:SF4">
    <property type="entry name" value="N(6)-ADENINE-SPECIFIC METHYLTRANSFERASE METTL4"/>
    <property type="match status" value="1"/>
</dbReference>